<feature type="compositionally biased region" description="Acidic residues" evidence="2">
    <location>
        <begin position="355"/>
        <end position="364"/>
    </location>
</feature>
<dbReference type="InterPro" id="IPR019152">
    <property type="entry name" value="DUF2046"/>
</dbReference>
<comment type="caution">
    <text evidence="4">The sequence shown here is derived from an EMBL/GenBank/DDBJ whole genome shotgun (WGS) entry which is preliminary data.</text>
</comment>
<name>A0AA39MZR6_ARMTA</name>
<keyword evidence="5" id="KW-1185">Reference proteome</keyword>
<dbReference type="PANTHER" id="PTHR15276:SF0">
    <property type="entry name" value="COILED-COIL DOMAIN-CONTAINING PROTEIN 6"/>
    <property type="match status" value="1"/>
</dbReference>
<feature type="region of interest" description="Disordered" evidence="2">
    <location>
        <begin position="1"/>
        <end position="22"/>
    </location>
</feature>
<protein>
    <submittedName>
        <fullName evidence="4">Uncharacterized protein</fullName>
    </submittedName>
</protein>
<evidence type="ECO:0000256" key="1">
    <source>
        <dbReference type="SAM" id="Coils"/>
    </source>
</evidence>
<evidence type="ECO:0000313" key="4">
    <source>
        <dbReference type="EMBL" id="KAK0452074.1"/>
    </source>
</evidence>
<evidence type="ECO:0000256" key="2">
    <source>
        <dbReference type="SAM" id="MobiDB-lite"/>
    </source>
</evidence>
<feature type="compositionally biased region" description="Polar residues" evidence="2">
    <location>
        <begin position="169"/>
        <end position="189"/>
    </location>
</feature>
<dbReference type="AlphaFoldDB" id="A0AA39MZR6"/>
<gene>
    <name evidence="3" type="ORF">EV420DRAFT_1072622</name>
    <name evidence="4" type="ORF">EV420DRAFT_691013</name>
</gene>
<evidence type="ECO:0000313" key="3">
    <source>
        <dbReference type="EMBL" id="KAK0442808.1"/>
    </source>
</evidence>
<dbReference type="GeneID" id="85349195"/>
<keyword evidence="1" id="KW-0175">Coiled coil</keyword>
<sequence>MSRSPSMHRLSSSSSKEQQDLINAYEAEEERLINLLSRKLEKLREEKIELENTLEAESESHVNRLSRQLTALLGQHENGGSSSTPGRAGSLSDPSVETMLESLRRENEQLRNRLVDTERDFIRVSRLNDIYREELIEHRMRLGVPVDNLVGLHSADPFSQPLHRKPSYPNASPSNSVLHIPTHRSSTQIPIARPSSIRRVNTNPSSEQLSETQSPESPESPFPPSPLMSTNNASVVSNNTNMTSPPTSLSVNPTVTFATPSRGLTYPSVPPPSLSSSFGSPVVTYHRDHSLSPVEPLSRRSSSARRGSYDWQPGPSRSQSHSRRASVERGARVAETGTLVPRSRAGSHSLPATTEGDEIFAVEP</sequence>
<dbReference type="Pfam" id="PF09755">
    <property type="entry name" value="DUF2046"/>
    <property type="match status" value="1"/>
</dbReference>
<feature type="coiled-coil region" evidence="1">
    <location>
        <begin position="22"/>
        <end position="60"/>
    </location>
</feature>
<feature type="region of interest" description="Disordered" evidence="2">
    <location>
        <begin position="157"/>
        <end position="254"/>
    </location>
</feature>
<evidence type="ECO:0000313" key="5">
    <source>
        <dbReference type="Proteomes" id="UP001175211"/>
    </source>
</evidence>
<feature type="compositionally biased region" description="Low complexity" evidence="2">
    <location>
        <begin position="1"/>
        <end position="15"/>
    </location>
</feature>
<feature type="region of interest" description="Disordered" evidence="2">
    <location>
        <begin position="75"/>
        <end position="94"/>
    </location>
</feature>
<organism evidence="4 5">
    <name type="scientific">Armillaria tabescens</name>
    <name type="common">Ringless honey mushroom</name>
    <name type="synonym">Agaricus tabescens</name>
    <dbReference type="NCBI Taxonomy" id="1929756"/>
    <lineage>
        <taxon>Eukaryota</taxon>
        <taxon>Fungi</taxon>
        <taxon>Dikarya</taxon>
        <taxon>Basidiomycota</taxon>
        <taxon>Agaricomycotina</taxon>
        <taxon>Agaricomycetes</taxon>
        <taxon>Agaricomycetidae</taxon>
        <taxon>Agaricales</taxon>
        <taxon>Marasmiineae</taxon>
        <taxon>Physalacriaceae</taxon>
        <taxon>Desarmillaria</taxon>
    </lineage>
</organism>
<dbReference type="Proteomes" id="UP001175211">
    <property type="component" value="Unassembled WGS sequence"/>
</dbReference>
<proteinExistence type="predicted"/>
<feature type="region of interest" description="Disordered" evidence="2">
    <location>
        <begin position="288"/>
        <end position="364"/>
    </location>
</feature>
<reference evidence="4" key="1">
    <citation type="submission" date="2023-06" db="EMBL/GenBank/DDBJ databases">
        <authorList>
            <consortium name="Lawrence Berkeley National Laboratory"/>
            <person name="Ahrendt S."/>
            <person name="Sahu N."/>
            <person name="Indic B."/>
            <person name="Wong-Bajracharya J."/>
            <person name="Merenyi Z."/>
            <person name="Ke H.-M."/>
            <person name="Monk M."/>
            <person name="Kocsube S."/>
            <person name="Drula E."/>
            <person name="Lipzen A."/>
            <person name="Balint B."/>
            <person name="Henrissat B."/>
            <person name="Andreopoulos B."/>
            <person name="Martin F.M."/>
            <person name="Harder C.B."/>
            <person name="Rigling D."/>
            <person name="Ford K.L."/>
            <person name="Foster G.D."/>
            <person name="Pangilinan J."/>
            <person name="Papanicolaou A."/>
            <person name="Barry K."/>
            <person name="LaButti K."/>
            <person name="Viragh M."/>
            <person name="Koriabine M."/>
            <person name="Yan M."/>
            <person name="Riley R."/>
            <person name="Champramary S."/>
            <person name="Plett K.L."/>
            <person name="Tsai I.J."/>
            <person name="Slot J."/>
            <person name="Sipos G."/>
            <person name="Plett J."/>
            <person name="Nagy L.G."/>
            <person name="Grigoriev I.V."/>
        </authorList>
    </citation>
    <scope>NUCLEOTIDE SEQUENCE</scope>
    <source>
        <strain evidence="4">CCBAS 213</strain>
    </source>
</reference>
<dbReference type="PANTHER" id="PTHR15276">
    <property type="entry name" value="H4 D10S170 PROTEIN-RELATED"/>
    <property type="match status" value="1"/>
</dbReference>
<dbReference type="EMBL" id="JAUEPS010000031">
    <property type="protein sequence ID" value="KAK0452074.1"/>
    <property type="molecule type" value="Genomic_DNA"/>
</dbReference>
<accession>A0AA39MZR6</accession>
<feature type="compositionally biased region" description="Low complexity" evidence="2">
    <location>
        <begin position="227"/>
        <end position="244"/>
    </location>
</feature>
<feature type="compositionally biased region" description="Polar residues" evidence="2">
    <location>
        <begin position="245"/>
        <end position="254"/>
    </location>
</feature>
<feature type="compositionally biased region" description="Low complexity" evidence="2">
    <location>
        <begin position="204"/>
        <end position="217"/>
    </location>
</feature>
<dbReference type="EMBL" id="JAUEPS010000062">
    <property type="protein sequence ID" value="KAK0442808.1"/>
    <property type="molecule type" value="Genomic_DNA"/>
</dbReference>
<dbReference type="RefSeq" id="XP_060324495.1">
    <property type="nucleotide sequence ID" value="XM_060465647.1"/>
</dbReference>